<sequence length="384" mass="40892">MTEKLENTTAAENEEMKAAAEKSEGKKKKKGRKKKILKRLIWLVIILLVLGVSLWSVISKLQSEYRITYDPYTATTGSISNSLSFTGSMQLINSANYTASEDTKVREIYVAEGDKVSEGDKLMRLYGGDTIEAEFDGTVSSIDVEKGDEVKSGDSLLTVADFDHMKVSVRIGESNIGQVSQGQNCRVAVSSAGATFDATIDNIDYVSYTGNNVAYYTGTVNVDTSAADNIWPGMQATVTVPLEEAQNVTVLKMEALSTARNNTAYVYKENENGEMEEVTVTVGVSNGNYVEIKDGVTAGETVYKIAEKEEEATGLAALFSGIFTNRQVNRPNRSNRSGDEGGMPDFSNMPDMSSFPGGGSGFPGGGSSGGSGGSGFPGGGSRGN</sequence>
<organism evidence="1 2">
    <name type="scientific">Aristaeella hokkaidonensis</name>
    <dbReference type="NCBI Taxonomy" id="3046382"/>
    <lineage>
        <taxon>Bacteria</taxon>
        <taxon>Bacillati</taxon>
        <taxon>Bacillota</taxon>
        <taxon>Clostridia</taxon>
        <taxon>Eubacteriales</taxon>
        <taxon>Aristaeellaceae</taxon>
        <taxon>Aristaeella</taxon>
    </lineage>
</organism>
<reference evidence="1" key="1">
    <citation type="submission" date="2021-01" db="EMBL/GenBank/DDBJ databases">
        <title>Complete genome sequence of Clostridiales bacterium R-7.</title>
        <authorList>
            <person name="Mahoney-Kurpe S.C."/>
            <person name="Palevich N."/>
            <person name="Koike S."/>
            <person name="Moon C.D."/>
            <person name="Attwood G.T."/>
        </authorList>
    </citation>
    <scope>NUCLEOTIDE SEQUENCE</scope>
    <source>
        <strain evidence="1">R-7</strain>
    </source>
</reference>
<gene>
    <name evidence="1" type="ORF">JYE49_14400</name>
</gene>
<dbReference type="EMBL" id="CP068393">
    <property type="protein sequence ID" value="QUC67003.1"/>
    <property type="molecule type" value="Genomic_DNA"/>
</dbReference>
<protein>
    <submittedName>
        <fullName evidence="1">HlyD family efflux transporter periplasmic adaptor subunit</fullName>
    </submittedName>
</protein>
<keyword evidence="2" id="KW-1185">Reference proteome</keyword>
<evidence type="ECO:0000313" key="2">
    <source>
        <dbReference type="Proteomes" id="UP000682782"/>
    </source>
</evidence>
<dbReference type="Proteomes" id="UP000682782">
    <property type="component" value="Chromosome"/>
</dbReference>
<accession>A0AC61MYL1</accession>
<proteinExistence type="predicted"/>
<name>A0AC61MYL1_9FIRM</name>
<evidence type="ECO:0000313" key="1">
    <source>
        <dbReference type="EMBL" id="QUC67003.1"/>
    </source>
</evidence>